<dbReference type="GO" id="GO:0005975">
    <property type="term" value="P:carbohydrate metabolic process"/>
    <property type="evidence" value="ECO:0007669"/>
    <property type="project" value="InterPro"/>
</dbReference>
<evidence type="ECO:0000259" key="4">
    <source>
        <dbReference type="Pfam" id="PF01522"/>
    </source>
</evidence>
<dbReference type="PANTHER" id="PTHR34216:SF3">
    <property type="entry name" value="POLY-BETA-1,6-N-ACETYL-D-GLUCOSAMINE N-DEACETYLASE"/>
    <property type="match status" value="1"/>
</dbReference>
<keyword evidence="2" id="KW-0732">Signal</keyword>
<evidence type="ECO:0000313" key="6">
    <source>
        <dbReference type="Proteomes" id="UP000324781"/>
    </source>
</evidence>
<reference evidence="5 6" key="1">
    <citation type="submission" date="2016-11" db="EMBL/GenBank/DDBJ databases">
        <authorList>
            <person name="Varghese N."/>
            <person name="Submissions S."/>
        </authorList>
    </citation>
    <scope>NUCLEOTIDE SEQUENCE [LARGE SCALE GENOMIC DNA]</scope>
    <source>
        <strain evidence="5 6">DSM 19027</strain>
    </source>
</reference>
<sequence>MDKRVKATLVVLITCLLVAGILYAVIKTGPDPDISDNTTPTPGATSSVTPDPTLPAETPADTPEATEETTPEPVEERPGHLVRTDYENYQPNESGEIPIIMFHRFLEEYDGKDKEYTTTFREFEALLEDLYNRGFRLISMKDFIECNIDVPAGTMPMVFTFDDGTPGQFSLIEENGTLKVNPKSAVGILMAFNEKHPDFGLKGIFYVNMDIGDNTFKGAGTLKDRFEFLLEHGFELGTHTWGHINYKTQAKSAEDVINSLGKNQKAAYGILPDLEFYSLALPYGSLPQSDALKAYLREGTYEDIHYRHQSIMAVGSNPSKPSISPDYNPDYVPRIRSQGMEPVLQDLTWWLPKMTSDRMFVSDGDPSTIVVPEGRKDRVDTSKLNGKTLITY</sequence>
<evidence type="ECO:0000313" key="5">
    <source>
        <dbReference type="EMBL" id="SHJ54894.1"/>
    </source>
</evidence>
<dbReference type="RefSeq" id="WP_149679645.1">
    <property type="nucleotide sequence ID" value="NZ_FQZP01000070.1"/>
</dbReference>
<dbReference type="PANTHER" id="PTHR34216">
    <property type="match status" value="1"/>
</dbReference>
<name>A0A1M6K7J1_9FIRM</name>
<accession>A0A1M6K7J1</accession>
<organism evidence="5 6">
    <name type="scientific">Thermoclostridium caenicola</name>
    <dbReference type="NCBI Taxonomy" id="659425"/>
    <lineage>
        <taxon>Bacteria</taxon>
        <taxon>Bacillati</taxon>
        <taxon>Bacillota</taxon>
        <taxon>Clostridia</taxon>
        <taxon>Eubacteriales</taxon>
        <taxon>Oscillospiraceae</taxon>
        <taxon>Thermoclostridium</taxon>
    </lineage>
</organism>
<proteinExistence type="predicted"/>
<evidence type="ECO:0000256" key="2">
    <source>
        <dbReference type="ARBA" id="ARBA00022729"/>
    </source>
</evidence>
<protein>
    <submittedName>
        <fullName evidence="5">Polysaccharide deacetylase</fullName>
    </submittedName>
</protein>
<dbReference type="InterPro" id="IPR011330">
    <property type="entry name" value="Glyco_hydro/deAcase_b/a-brl"/>
</dbReference>
<feature type="domain" description="NodB homology" evidence="4">
    <location>
        <begin position="158"/>
        <end position="288"/>
    </location>
</feature>
<dbReference type="InterPro" id="IPR051398">
    <property type="entry name" value="Polysacch_Deacetylase"/>
</dbReference>
<gene>
    <name evidence="5" type="ORF">SAMN05444373_10702</name>
</gene>
<feature type="compositionally biased region" description="Low complexity" evidence="3">
    <location>
        <begin position="49"/>
        <end position="63"/>
    </location>
</feature>
<dbReference type="Proteomes" id="UP000324781">
    <property type="component" value="Unassembled WGS sequence"/>
</dbReference>
<feature type="compositionally biased region" description="Polar residues" evidence="3">
    <location>
        <begin position="35"/>
        <end position="48"/>
    </location>
</feature>
<dbReference type="GO" id="GO:0005576">
    <property type="term" value="C:extracellular region"/>
    <property type="evidence" value="ECO:0007669"/>
    <property type="project" value="UniProtKB-SubCell"/>
</dbReference>
<dbReference type="EMBL" id="FQZP01000070">
    <property type="protein sequence ID" value="SHJ54894.1"/>
    <property type="molecule type" value="Genomic_DNA"/>
</dbReference>
<evidence type="ECO:0000256" key="1">
    <source>
        <dbReference type="ARBA" id="ARBA00004613"/>
    </source>
</evidence>
<keyword evidence="6" id="KW-1185">Reference proteome</keyword>
<feature type="region of interest" description="Disordered" evidence="3">
    <location>
        <begin position="29"/>
        <end position="90"/>
    </location>
</feature>
<feature type="compositionally biased region" description="Basic and acidic residues" evidence="3">
    <location>
        <begin position="74"/>
        <end position="86"/>
    </location>
</feature>
<dbReference type="InterPro" id="IPR002509">
    <property type="entry name" value="NODB_dom"/>
</dbReference>
<dbReference type="Pfam" id="PF01522">
    <property type="entry name" value="Polysacc_deac_1"/>
    <property type="match status" value="1"/>
</dbReference>
<dbReference type="GO" id="GO:0016810">
    <property type="term" value="F:hydrolase activity, acting on carbon-nitrogen (but not peptide) bonds"/>
    <property type="evidence" value="ECO:0007669"/>
    <property type="project" value="InterPro"/>
</dbReference>
<dbReference type="SUPFAM" id="SSF88713">
    <property type="entry name" value="Glycoside hydrolase/deacetylase"/>
    <property type="match status" value="1"/>
</dbReference>
<dbReference type="Gene3D" id="3.20.20.370">
    <property type="entry name" value="Glycoside hydrolase/deacetylase"/>
    <property type="match status" value="1"/>
</dbReference>
<dbReference type="AlphaFoldDB" id="A0A1M6K7J1"/>
<evidence type="ECO:0000256" key="3">
    <source>
        <dbReference type="SAM" id="MobiDB-lite"/>
    </source>
</evidence>
<dbReference type="OrthoDB" id="9778320at2"/>
<comment type="subcellular location">
    <subcellularLocation>
        <location evidence="1">Secreted</location>
    </subcellularLocation>
</comment>